<proteinExistence type="predicted"/>
<organism evidence="2 3">
    <name type="scientific">Trifolium medium</name>
    <dbReference type="NCBI Taxonomy" id="97028"/>
    <lineage>
        <taxon>Eukaryota</taxon>
        <taxon>Viridiplantae</taxon>
        <taxon>Streptophyta</taxon>
        <taxon>Embryophyta</taxon>
        <taxon>Tracheophyta</taxon>
        <taxon>Spermatophyta</taxon>
        <taxon>Magnoliopsida</taxon>
        <taxon>eudicotyledons</taxon>
        <taxon>Gunneridae</taxon>
        <taxon>Pentapetalae</taxon>
        <taxon>rosids</taxon>
        <taxon>fabids</taxon>
        <taxon>Fabales</taxon>
        <taxon>Fabaceae</taxon>
        <taxon>Papilionoideae</taxon>
        <taxon>50 kb inversion clade</taxon>
        <taxon>NPAAA clade</taxon>
        <taxon>Hologalegina</taxon>
        <taxon>IRL clade</taxon>
        <taxon>Trifolieae</taxon>
        <taxon>Trifolium</taxon>
    </lineage>
</organism>
<accession>A0A392MAB1</accession>
<dbReference type="Proteomes" id="UP000265520">
    <property type="component" value="Unassembled WGS sequence"/>
</dbReference>
<feature type="region of interest" description="Disordered" evidence="1">
    <location>
        <begin position="129"/>
        <end position="157"/>
    </location>
</feature>
<evidence type="ECO:0000256" key="1">
    <source>
        <dbReference type="SAM" id="MobiDB-lite"/>
    </source>
</evidence>
<dbReference type="EMBL" id="LXQA010006161">
    <property type="protein sequence ID" value="MCH84035.1"/>
    <property type="molecule type" value="Genomic_DNA"/>
</dbReference>
<evidence type="ECO:0000313" key="2">
    <source>
        <dbReference type="EMBL" id="MCH84035.1"/>
    </source>
</evidence>
<evidence type="ECO:0000313" key="3">
    <source>
        <dbReference type="Proteomes" id="UP000265520"/>
    </source>
</evidence>
<dbReference type="AlphaFoldDB" id="A0A392MAB1"/>
<comment type="caution">
    <text evidence="2">The sequence shown here is derived from an EMBL/GenBank/DDBJ whole genome shotgun (WGS) entry which is preliminary data.</text>
</comment>
<name>A0A392MAB1_9FABA</name>
<keyword evidence="3" id="KW-1185">Reference proteome</keyword>
<reference evidence="2 3" key="1">
    <citation type="journal article" date="2018" name="Front. Plant Sci.">
        <title>Red Clover (Trifolium pratense) and Zigzag Clover (T. medium) - A Picture of Genomic Similarities and Differences.</title>
        <authorList>
            <person name="Dluhosova J."/>
            <person name="Istvanek J."/>
            <person name="Nedelnik J."/>
            <person name="Repkova J."/>
        </authorList>
    </citation>
    <scope>NUCLEOTIDE SEQUENCE [LARGE SCALE GENOMIC DNA]</scope>
    <source>
        <strain evidence="3">cv. 10/8</strain>
        <tissue evidence="2">Leaf</tissue>
    </source>
</reference>
<gene>
    <name evidence="2" type="ORF">A2U01_0004865</name>
</gene>
<sequence length="157" mass="17848">MIYSMMTTIIPRACIDVIQRMQHIFIWGDTEQVRKYHVVGWDILTKPKNSVDSGSRWHYWLIARSTDPRLWKAIVNVWSMLEKHSFWLMGNATKCQGFALVDEFGVWNMDILHGLLPTHIIERIATLPPPSNNAEEQKTGFGGCPALSADPPALGTN</sequence>
<protein>
    <submittedName>
        <fullName evidence="2">Uncharacterized protein</fullName>
    </submittedName>
</protein>